<dbReference type="SUPFAM" id="SSF48264">
    <property type="entry name" value="Cytochrome P450"/>
    <property type="match status" value="1"/>
</dbReference>
<dbReference type="InterPro" id="IPR001128">
    <property type="entry name" value="Cyt_P450"/>
</dbReference>
<dbReference type="OMA" id="FTTCITN"/>
<protein>
    <recommendedName>
        <fullName evidence="10">Pisatin demethylase</fullName>
    </recommendedName>
</protein>
<dbReference type="PRINTS" id="PR00463">
    <property type="entry name" value="EP450I"/>
</dbReference>
<dbReference type="KEGG" id="pfy:PFICI_07601"/>
<keyword evidence="4 5" id="KW-0408">Iron</keyword>
<sequence>MMIHSFFVTSSSIGVASLLFIFLSIVLTFVQHISSPLGKIPGPLGARISRLWYLKHVVGGNFHRRNIELHRLYGPVVRIAPGQYSIDDPEAVKVIYGIGKSFEKASELSNTDKIIKASWYDASSDPTAAWRDLFTDRSALRHAAYRRQVANLYSATSLRNMEGDVDEIVQVLLDSMSQNSKAKKNIDLQFWMQCFAFDAISRLTLGKSLGLLPDGRDRNGLFKSLHDYLKYCAAVGIFSELHRLCWWILTKLPQSGLVHVANFTAQQISQRSKYHDEKGVEWSDDFLSKATRLNQLDPNRFPHSAVFTTCITNIGAGSDTTSISLSGILNGLMHNPSATSKLRREIDEKLAELNHPPLIPFAETQKMPYLQACIKEGLRVHPATGLPLARVVPEGGTTISGQFFPAGTIVGINTWVAHMNQQVFGPDAEAFRPERWLESSKQSLSAMEGYWMPFGAGSRTCIGKNISLLEINKLIPAFIRRFDLLPQGAESMSHENYWLVKQVDMYCQVAER</sequence>
<evidence type="ECO:0008006" key="10">
    <source>
        <dbReference type="Google" id="ProtNLM"/>
    </source>
</evidence>
<dbReference type="GO" id="GO:0005506">
    <property type="term" value="F:iron ion binding"/>
    <property type="evidence" value="ECO:0007669"/>
    <property type="project" value="InterPro"/>
</dbReference>
<keyword evidence="9" id="KW-1185">Reference proteome</keyword>
<dbReference type="GO" id="GO:0004497">
    <property type="term" value="F:monooxygenase activity"/>
    <property type="evidence" value="ECO:0007669"/>
    <property type="project" value="UniProtKB-KW"/>
</dbReference>
<organism evidence="8 9">
    <name type="scientific">Pestalotiopsis fici (strain W106-1 / CGMCC3.15140)</name>
    <dbReference type="NCBI Taxonomy" id="1229662"/>
    <lineage>
        <taxon>Eukaryota</taxon>
        <taxon>Fungi</taxon>
        <taxon>Dikarya</taxon>
        <taxon>Ascomycota</taxon>
        <taxon>Pezizomycotina</taxon>
        <taxon>Sordariomycetes</taxon>
        <taxon>Xylariomycetidae</taxon>
        <taxon>Amphisphaeriales</taxon>
        <taxon>Sporocadaceae</taxon>
        <taxon>Pestalotiopsis</taxon>
    </lineage>
</organism>
<keyword evidence="3 5" id="KW-0479">Metal-binding</keyword>
<keyword evidence="2 5" id="KW-0349">Heme</keyword>
<comment type="cofactor">
    <cofactor evidence="1 5">
        <name>heme</name>
        <dbReference type="ChEBI" id="CHEBI:30413"/>
    </cofactor>
</comment>
<keyword evidence="7" id="KW-0472">Membrane</keyword>
<dbReference type="eggNOG" id="KOG0158">
    <property type="taxonomic scope" value="Eukaryota"/>
</dbReference>
<dbReference type="PANTHER" id="PTHR24305:SF190">
    <property type="entry name" value="P450, PUTATIVE (EUROFUNG)-RELATED"/>
    <property type="match status" value="1"/>
</dbReference>
<keyword evidence="6" id="KW-0503">Monooxygenase</keyword>
<dbReference type="GO" id="GO:0016705">
    <property type="term" value="F:oxidoreductase activity, acting on paired donors, with incorporation or reduction of molecular oxygen"/>
    <property type="evidence" value="ECO:0007669"/>
    <property type="project" value="InterPro"/>
</dbReference>
<dbReference type="PRINTS" id="PR00385">
    <property type="entry name" value="P450"/>
</dbReference>
<accession>W3X3T3</accession>
<dbReference type="GeneID" id="19272614"/>
<dbReference type="HOGENOM" id="CLU_001570_14_0_1"/>
<dbReference type="InterPro" id="IPR017972">
    <property type="entry name" value="Cyt_P450_CS"/>
</dbReference>
<dbReference type="InterPro" id="IPR002401">
    <property type="entry name" value="Cyt_P450_E_grp-I"/>
</dbReference>
<name>W3X3T3_PESFW</name>
<evidence type="ECO:0000256" key="6">
    <source>
        <dbReference type="RuleBase" id="RU000461"/>
    </source>
</evidence>
<dbReference type="CDD" id="cd11060">
    <property type="entry name" value="CYP57A1-like"/>
    <property type="match status" value="1"/>
</dbReference>
<dbReference type="Gene3D" id="1.10.630.10">
    <property type="entry name" value="Cytochrome P450"/>
    <property type="match status" value="1"/>
</dbReference>
<evidence type="ECO:0000256" key="7">
    <source>
        <dbReference type="SAM" id="Phobius"/>
    </source>
</evidence>
<evidence type="ECO:0000256" key="1">
    <source>
        <dbReference type="ARBA" id="ARBA00001971"/>
    </source>
</evidence>
<gene>
    <name evidence="8" type="ORF">PFICI_07601</name>
</gene>
<dbReference type="RefSeq" id="XP_007834373.1">
    <property type="nucleotide sequence ID" value="XM_007836182.1"/>
</dbReference>
<dbReference type="OrthoDB" id="3934656at2759"/>
<evidence type="ECO:0000256" key="2">
    <source>
        <dbReference type="ARBA" id="ARBA00022617"/>
    </source>
</evidence>
<dbReference type="GO" id="GO:0020037">
    <property type="term" value="F:heme binding"/>
    <property type="evidence" value="ECO:0007669"/>
    <property type="project" value="InterPro"/>
</dbReference>
<dbReference type="Pfam" id="PF00067">
    <property type="entry name" value="p450"/>
    <property type="match status" value="1"/>
</dbReference>
<keyword evidence="7" id="KW-1133">Transmembrane helix</keyword>
<evidence type="ECO:0000313" key="8">
    <source>
        <dbReference type="EMBL" id="ETS80072.1"/>
    </source>
</evidence>
<evidence type="ECO:0000256" key="5">
    <source>
        <dbReference type="PIRSR" id="PIRSR602401-1"/>
    </source>
</evidence>
<dbReference type="EMBL" id="KI912113">
    <property type="protein sequence ID" value="ETS80072.1"/>
    <property type="molecule type" value="Genomic_DNA"/>
</dbReference>
<dbReference type="InterPro" id="IPR036396">
    <property type="entry name" value="Cyt_P450_sf"/>
</dbReference>
<feature type="transmembrane region" description="Helical" evidence="7">
    <location>
        <begin position="6"/>
        <end position="30"/>
    </location>
</feature>
<reference evidence="9" key="1">
    <citation type="journal article" date="2015" name="BMC Genomics">
        <title>Genomic and transcriptomic analysis of the endophytic fungus Pestalotiopsis fici reveals its lifestyle and high potential for synthesis of natural products.</title>
        <authorList>
            <person name="Wang X."/>
            <person name="Zhang X."/>
            <person name="Liu L."/>
            <person name="Xiang M."/>
            <person name="Wang W."/>
            <person name="Sun X."/>
            <person name="Che Y."/>
            <person name="Guo L."/>
            <person name="Liu G."/>
            <person name="Guo L."/>
            <person name="Wang C."/>
            <person name="Yin W.B."/>
            <person name="Stadler M."/>
            <person name="Zhang X."/>
            <person name="Liu X."/>
        </authorList>
    </citation>
    <scope>NUCLEOTIDE SEQUENCE [LARGE SCALE GENOMIC DNA]</scope>
    <source>
        <strain evidence="9">W106-1 / CGMCC3.15140</strain>
    </source>
</reference>
<dbReference type="InParanoid" id="W3X3T3"/>
<comment type="similarity">
    <text evidence="6">Belongs to the cytochrome P450 family.</text>
</comment>
<evidence type="ECO:0000256" key="4">
    <source>
        <dbReference type="ARBA" id="ARBA00023004"/>
    </source>
</evidence>
<dbReference type="PROSITE" id="PS00086">
    <property type="entry name" value="CYTOCHROME_P450"/>
    <property type="match status" value="1"/>
</dbReference>
<keyword evidence="6" id="KW-0560">Oxidoreductase</keyword>
<dbReference type="InterPro" id="IPR050121">
    <property type="entry name" value="Cytochrome_P450_monoxygenase"/>
</dbReference>
<dbReference type="AlphaFoldDB" id="W3X3T3"/>
<proteinExistence type="inferred from homology"/>
<evidence type="ECO:0000313" key="9">
    <source>
        <dbReference type="Proteomes" id="UP000030651"/>
    </source>
</evidence>
<dbReference type="PANTHER" id="PTHR24305">
    <property type="entry name" value="CYTOCHROME P450"/>
    <property type="match status" value="1"/>
</dbReference>
<evidence type="ECO:0000256" key="3">
    <source>
        <dbReference type="ARBA" id="ARBA00022723"/>
    </source>
</evidence>
<feature type="binding site" description="axial binding residue" evidence="5">
    <location>
        <position position="461"/>
    </location>
    <ligand>
        <name>heme</name>
        <dbReference type="ChEBI" id="CHEBI:30413"/>
    </ligand>
    <ligandPart>
        <name>Fe</name>
        <dbReference type="ChEBI" id="CHEBI:18248"/>
    </ligandPart>
</feature>
<dbReference type="Proteomes" id="UP000030651">
    <property type="component" value="Unassembled WGS sequence"/>
</dbReference>
<keyword evidence="7" id="KW-0812">Transmembrane</keyword>